<dbReference type="PANTHER" id="PTHR39321:SF3">
    <property type="entry name" value="PHOSPHOPANTETHEINE ADENYLYLTRANSFERASE"/>
    <property type="match status" value="1"/>
</dbReference>
<comment type="pathway">
    <text evidence="2 10">Cofactor biosynthesis; NAD(+) biosynthesis; deamido-NAD(+) from nicotinate D-ribonucleotide: step 1/1.</text>
</comment>
<keyword evidence="7 10" id="KW-0067">ATP-binding</keyword>
<evidence type="ECO:0000256" key="1">
    <source>
        <dbReference type="ARBA" id="ARBA00002324"/>
    </source>
</evidence>
<accession>A0A6P1MNK3</accession>
<evidence type="ECO:0000259" key="11">
    <source>
        <dbReference type="Pfam" id="PF01467"/>
    </source>
</evidence>
<reference evidence="12 13" key="1">
    <citation type="submission" date="2020-01" db="EMBL/GenBank/DDBJ databases">
        <title>Genomic analysis of Aminipila sp. CBA3637.</title>
        <authorList>
            <person name="Kim Y.B."/>
            <person name="Roh S.W."/>
        </authorList>
    </citation>
    <scope>NUCLEOTIDE SEQUENCE [LARGE SCALE GENOMIC DNA]</scope>
    <source>
        <strain evidence="12 13">CBA3637</strain>
    </source>
</reference>
<dbReference type="EMBL" id="CP047591">
    <property type="protein sequence ID" value="QHI73688.1"/>
    <property type="molecule type" value="Genomic_DNA"/>
</dbReference>
<dbReference type="RefSeq" id="WP_162363453.1">
    <property type="nucleotide sequence ID" value="NZ_CP047591.1"/>
</dbReference>
<evidence type="ECO:0000313" key="12">
    <source>
        <dbReference type="EMBL" id="QHI73688.1"/>
    </source>
</evidence>
<dbReference type="NCBIfam" id="TIGR00482">
    <property type="entry name" value="nicotinate (nicotinamide) nucleotide adenylyltransferase"/>
    <property type="match status" value="1"/>
</dbReference>
<organism evidence="12 13">
    <name type="scientific">Aminipila terrae</name>
    <dbReference type="NCBI Taxonomy" id="2697030"/>
    <lineage>
        <taxon>Bacteria</taxon>
        <taxon>Bacillati</taxon>
        <taxon>Bacillota</taxon>
        <taxon>Clostridia</taxon>
        <taxon>Peptostreptococcales</taxon>
        <taxon>Anaerovoracaceae</taxon>
        <taxon>Aminipila</taxon>
    </lineage>
</organism>
<evidence type="ECO:0000256" key="3">
    <source>
        <dbReference type="ARBA" id="ARBA00022642"/>
    </source>
</evidence>
<dbReference type="UniPathway" id="UPA00253">
    <property type="reaction ID" value="UER00332"/>
</dbReference>
<sequence>MERIGIFGGTFDPVHLGHIELALQAKEELHLEKVIFLPAKRQPFKLNRKVTSEKHRVNMLKQALQGKEGFEISYAELENDEISYTVNTLRRIKSSCHNAEVFFILGTDSFLSIEFWYKAEDLLKESSFAVGSRPGYKEEELKCCIDRIREVYNTNIVLLNNKKLPISSTDIKTKVKMGKSIIDLVPESVERYIHENGLYK</sequence>
<evidence type="ECO:0000256" key="8">
    <source>
        <dbReference type="ARBA" id="ARBA00023027"/>
    </source>
</evidence>
<dbReference type="GO" id="GO:0005524">
    <property type="term" value="F:ATP binding"/>
    <property type="evidence" value="ECO:0007669"/>
    <property type="project" value="UniProtKB-KW"/>
</dbReference>
<dbReference type="KEGG" id="amic:Ami3637_16055"/>
<dbReference type="CDD" id="cd02165">
    <property type="entry name" value="NMNAT"/>
    <property type="match status" value="1"/>
</dbReference>
<feature type="domain" description="Cytidyltransferase-like" evidence="11">
    <location>
        <begin position="6"/>
        <end position="173"/>
    </location>
</feature>
<dbReference type="HAMAP" id="MF_00244">
    <property type="entry name" value="NaMN_adenylyltr"/>
    <property type="match status" value="1"/>
</dbReference>
<evidence type="ECO:0000313" key="13">
    <source>
        <dbReference type="Proteomes" id="UP000463883"/>
    </source>
</evidence>
<evidence type="ECO:0000256" key="6">
    <source>
        <dbReference type="ARBA" id="ARBA00022741"/>
    </source>
</evidence>
<dbReference type="SUPFAM" id="SSF52374">
    <property type="entry name" value="Nucleotidylyl transferase"/>
    <property type="match status" value="1"/>
</dbReference>
<dbReference type="GO" id="GO:0009435">
    <property type="term" value="P:NAD+ biosynthetic process"/>
    <property type="evidence" value="ECO:0007669"/>
    <property type="project" value="UniProtKB-UniRule"/>
</dbReference>
<dbReference type="NCBIfam" id="NF000840">
    <property type="entry name" value="PRK00071.1-3"/>
    <property type="match status" value="1"/>
</dbReference>
<keyword evidence="4 10" id="KW-0808">Transferase</keyword>
<comment type="function">
    <text evidence="1 10">Catalyzes the reversible adenylation of nicotinate mononucleotide (NaMN) to nicotinic acid adenine dinucleotide (NaAD).</text>
</comment>
<keyword evidence="5 10" id="KW-0548">Nucleotidyltransferase</keyword>
<dbReference type="Pfam" id="PF01467">
    <property type="entry name" value="CTP_transf_like"/>
    <property type="match status" value="1"/>
</dbReference>
<keyword evidence="6 10" id="KW-0547">Nucleotide-binding</keyword>
<keyword evidence="13" id="KW-1185">Reference proteome</keyword>
<proteinExistence type="inferred from homology"/>
<dbReference type="GO" id="GO:0004515">
    <property type="term" value="F:nicotinate-nucleotide adenylyltransferase activity"/>
    <property type="evidence" value="ECO:0007669"/>
    <property type="project" value="UniProtKB-UniRule"/>
</dbReference>
<evidence type="ECO:0000256" key="2">
    <source>
        <dbReference type="ARBA" id="ARBA00005019"/>
    </source>
</evidence>
<dbReference type="PANTHER" id="PTHR39321">
    <property type="entry name" value="NICOTINATE-NUCLEOTIDE ADENYLYLTRANSFERASE-RELATED"/>
    <property type="match status" value="1"/>
</dbReference>
<dbReference type="InterPro" id="IPR014729">
    <property type="entry name" value="Rossmann-like_a/b/a_fold"/>
</dbReference>
<comment type="catalytic activity">
    <reaction evidence="9 10">
        <text>nicotinate beta-D-ribonucleotide + ATP + H(+) = deamido-NAD(+) + diphosphate</text>
        <dbReference type="Rhea" id="RHEA:22860"/>
        <dbReference type="ChEBI" id="CHEBI:15378"/>
        <dbReference type="ChEBI" id="CHEBI:30616"/>
        <dbReference type="ChEBI" id="CHEBI:33019"/>
        <dbReference type="ChEBI" id="CHEBI:57502"/>
        <dbReference type="ChEBI" id="CHEBI:58437"/>
        <dbReference type="EC" id="2.7.7.18"/>
    </reaction>
</comment>
<gene>
    <name evidence="10" type="primary">nadD</name>
    <name evidence="12" type="ORF">Ami3637_16055</name>
</gene>
<dbReference type="InterPro" id="IPR004821">
    <property type="entry name" value="Cyt_trans-like"/>
</dbReference>
<dbReference type="Proteomes" id="UP000463883">
    <property type="component" value="Chromosome"/>
</dbReference>
<protein>
    <recommendedName>
        <fullName evidence="10">Probable nicotinate-nucleotide adenylyltransferase</fullName>
        <ecNumber evidence="10">2.7.7.18</ecNumber>
    </recommendedName>
    <alternativeName>
        <fullName evidence="10">Deamido-NAD(+) diphosphorylase</fullName>
    </alternativeName>
    <alternativeName>
        <fullName evidence="10">Deamido-NAD(+) pyrophosphorylase</fullName>
    </alternativeName>
    <alternativeName>
        <fullName evidence="10">Nicotinate mononucleotide adenylyltransferase</fullName>
        <shortName evidence="10">NaMN adenylyltransferase</shortName>
    </alternativeName>
</protein>
<dbReference type="NCBIfam" id="TIGR00125">
    <property type="entry name" value="cyt_tran_rel"/>
    <property type="match status" value="1"/>
</dbReference>
<keyword evidence="3 10" id="KW-0662">Pyridine nucleotide biosynthesis</keyword>
<keyword evidence="8 10" id="KW-0520">NAD</keyword>
<dbReference type="InterPro" id="IPR005248">
    <property type="entry name" value="NadD/NMNAT"/>
</dbReference>
<name>A0A6P1MNK3_9FIRM</name>
<dbReference type="Gene3D" id="3.40.50.620">
    <property type="entry name" value="HUPs"/>
    <property type="match status" value="1"/>
</dbReference>
<evidence type="ECO:0000256" key="5">
    <source>
        <dbReference type="ARBA" id="ARBA00022695"/>
    </source>
</evidence>
<evidence type="ECO:0000256" key="9">
    <source>
        <dbReference type="ARBA" id="ARBA00048721"/>
    </source>
</evidence>
<evidence type="ECO:0000256" key="4">
    <source>
        <dbReference type="ARBA" id="ARBA00022679"/>
    </source>
</evidence>
<comment type="similarity">
    <text evidence="10">Belongs to the NadD family.</text>
</comment>
<evidence type="ECO:0000256" key="10">
    <source>
        <dbReference type="HAMAP-Rule" id="MF_00244"/>
    </source>
</evidence>
<evidence type="ECO:0000256" key="7">
    <source>
        <dbReference type="ARBA" id="ARBA00022840"/>
    </source>
</evidence>
<dbReference type="AlphaFoldDB" id="A0A6P1MNK3"/>
<dbReference type="EC" id="2.7.7.18" evidence="10"/>